<dbReference type="Proteomes" id="UP000325780">
    <property type="component" value="Unassembled WGS sequence"/>
</dbReference>
<dbReference type="AlphaFoldDB" id="A0A5N6U0K4"/>
<gene>
    <name evidence="2" type="ORF">BDV25DRAFT_138496</name>
</gene>
<dbReference type="Pfam" id="PF17784">
    <property type="entry name" value="Sulfotransfer_4"/>
    <property type="match status" value="1"/>
</dbReference>
<evidence type="ECO:0000256" key="1">
    <source>
        <dbReference type="SAM" id="Phobius"/>
    </source>
</evidence>
<accession>A0A5N6U0K4</accession>
<dbReference type="PANTHER" id="PTHR36978:SF8">
    <property type="entry name" value="NAD DEPENDENT EPIMERASE_DEHYDRATASE"/>
    <property type="match status" value="1"/>
</dbReference>
<dbReference type="PANTHER" id="PTHR36978">
    <property type="entry name" value="P-LOOP CONTAINING NUCLEOTIDE TRIPHOSPHATE HYDROLASE"/>
    <property type="match status" value="1"/>
</dbReference>
<evidence type="ECO:0000313" key="2">
    <source>
        <dbReference type="EMBL" id="KAE8151781.1"/>
    </source>
</evidence>
<keyword evidence="1" id="KW-0472">Membrane</keyword>
<proteinExistence type="predicted"/>
<keyword evidence="3" id="KW-1185">Reference proteome</keyword>
<protein>
    <recommendedName>
        <fullName evidence="4">P-loop containing nucleoside triphosphate hydrolase protein</fullName>
    </recommendedName>
</protein>
<evidence type="ECO:0000313" key="3">
    <source>
        <dbReference type="Proteomes" id="UP000325780"/>
    </source>
</evidence>
<dbReference type="SUPFAM" id="SSF52540">
    <property type="entry name" value="P-loop containing nucleoside triphosphate hydrolases"/>
    <property type="match status" value="1"/>
</dbReference>
<dbReference type="InterPro" id="IPR027417">
    <property type="entry name" value="P-loop_NTPase"/>
</dbReference>
<sequence>MSSIYNTLYALPPPSPKRTQPMQILAVGISRSGTESLRTALHTLGYEHTHHGFDTILPPCSLQAIHALLNKKYTTHPAPSTAQKLSAADFDTVLGSSVGVTDLFAAEFATDLIAAYPDAKVILNVRRDREAWYKSMQQTMGYFDRNPVDWDWWRSWFCAELFWVRQTMGRGLMPRFFRGSFERNGLWVYEQHVAMIRGLGLGARLLEWSVEDGWAPLCRFLGRDVPDAEFPRGNPPAEWAGRIERTMVAYHRRAVRNMLLCLAGVVAFGAFLVRLWFVWSLSQTESHGNGNDKQGNSR</sequence>
<reference evidence="2 3" key="1">
    <citation type="submission" date="2019-04" db="EMBL/GenBank/DDBJ databases">
        <title>Friends and foes A comparative genomics study of 23 Aspergillus species from section Flavi.</title>
        <authorList>
            <consortium name="DOE Joint Genome Institute"/>
            <person name="Kjaerbolling I."/>
            <person name="Vesth T."/>
            <person name="Frisvad J.C."/>
            <person name="Nybo J.L."/>
            <person name="Theobald S."/>
            <person name="Kildgaard S."/>
            <person name="Isbrandt T."/>
            <person name="Kuo A."/>
            <person name="Sato A."/>
            <person name="Lyhne E.K."/>
            <person name="Kogle M.E."/>
            <person name="Wiebenga A."/>
            <person name="Kun R.S."/>
            <person name="Lubbers R.J."/>
            <person name="Makela M.R."/>
            <person name="Barry K."/>
            <person name="Chovatia M."/>
            <person name="Clum A."/>
            <person name="Daum C."/>
            <person name="Haridas S."/>
            <person name="He G."/>
            <person name="LaButti K."/>
            <person name="Lipzen A."/>
            <person name="Mondo S."/>
            <person name="Riley R."/>
            <person name="Salamov A."/>
            <person name="Simmons B.A."/>
            <person name="Magnuson J.K."/>
            <person name="Henrissat B."/>
            <person name="Mortensen U.H."/>
            <person name="Larsen T.O."/>
            <person name="Devries R.P."/>
            <person name="Grigoriev I.V."/>
            <person name="Machida M."/>
            <person name="Baker S.E."/>
            <person name="Andersen M.R."/>
        </authorList>
    </citation>
    <scope>NUCLEOTIDE SEQUENCE [LARGE SCALE GENOMIC DNA]</scope>
    <source>
        <strain evidence="2 3">IBT 18842</strain>
    </source>
</reference>
<evidence type="ECO:0008006" key="4">
    <source>
        <dbReference type="Google" id="ProtNLM"/>
    </source>
</evidence>
<keyword evidence="1" id="KW-0812">Transmembrane</keyword>
<organism evidence="2 3">
    <name type="scientific">Aspergillus avenaceus</name>
    <dbReference type="NCBI Taxonomy" id="36643"/>
    <lineage>
        <taxon>Eukaryota</taxon>
        <taxon>Fungi</taxon>
        <taxon>Dikarya</taxon>
        <taxon>Ascomycota</taxon>
        <taxon>Pezizomycotina</taxon>
        <taxon>Eurotiomycetes</taxon>
        <taxon>Eurotiomycetidae</taxon>
        <taxon>Eurotiales</taxon>
        <taxon>Aspergillaceae</taxon>
        <taxon>Aspergillus</taxon>
        <taxon>Aspergillus subgen. Circumdati</taxon>
    </lineage>
</organism>
<feature type="transmembrane region" description="Helical" evidence="1">
    <location>
        <begin position="259"/>
        <end position="279"/>
    </location>
</feature>
<dbReference type="OrthoDB" id="408152at2759"/>
<name>A0A5N6U0K4_ASPAV</name>
<dbReference type="EMBL" id="ML742064">
    <property type="protein sequence ID" value="KAE8151781.1"/>
    <property type="molecule type" value="Genomic_DNA"/>
</dbReference>
<keyword evidence="1" id="KW-1133">Transmembrane helix</keyword>
<dbReference type="InterPro" id="IPR040632">
    <property type="entry name" value="Sulfotransfer_4"/>
</dbReference>
<dbReference type="Gene3D" id="3.40.50.300">
    <property type="entry name" value="P-loop containing nucleotide triphosphate hydrolases"/>
    <property type="match status" value="1"/>
</dbReference>